<dbReference type="Gene3D" id="1.10.530.40">
    <property type="match status" value="1"/>
</dbReference>
<feature type="region of interest" description="Disordered" evidence="3">
    <location>
        <begin position="33"/>
        <end position="54"/>
    </location>
</feature>
<dbReference type="Pfam" id="PF00959">
    <property type="entry name" value="Phage_lysozyme"/>
    <property type="match status" value="1"/>
</dbReference>
<keyword evidence="2" id="KW-0081">Bacteriolytic enzyme</keyword>
<proteinExistence type="predicted"/>
<name>A0A8J8T0Y5_HALGN</name>
<accession>A0A8J8T0Y5</accession>
<evidence type="ECO:0000256" key="3">
    <source>
        <dbReference type="SAM" id="MobiDB-lite"/>
    </source>
</evidence>
<keyword evidence="6" id="KW-1185">Reference proteome</keyword>
<evidence type="ECO:0000256" key="2">
    <source>
        <dbReference type="ARBA" id="ARBA00022638"/>
    </source>
</evidence>
<evidence type="ECO:0000256" key="4">
    <source>
        <dbReference type="SAM" id="SignalP"/>
    </source>
</evidence>
<dbReference type="InterPro" id="IPR023346">
    <property type="entry name" value="Lysozyme-like_dom_sf"/>
</dbReference>
<protein>
    <recommendedName>
        <fullName evidence="7">Lysozyme</fullName>
    </recommendedName>
</protein>
<sequence>MKFTSMTLALAGLLALTLNSQIAEAQGFLGRELDSKGDKKDGKDKNEKEDDLREQRKGCNGTISGYTNTNGTYINCTYDNGTLMNFTKYEKKSSDDGKKKNQTSFVWSAANATALIKSVYTPLFTSQLISGTKKNYVIGYGHTGKDVKANQTINQTVADALLDKDLKKAFECIKDSIWKKNQAILTDYQNTALVSFAQSVNCDVIEKFSKKVVLTDATSANAFFAGLIAKADTTTSAYLTSRRAAEKALFGIV</sequence>
<dbReference type="AlphaFoldDB" id="A0A8J8T0Y5"/>
<keyword evidence="4" id="KW-0732">Signal</keyword>
<evidence type="ECO:0000313" key="5">
    <source>
        <dbReference type="EMBL" id="TNV77478.1"/>
    </source>
</evidence>
<dbReference type="GO" id="GO:0003796">
    <property type="term" value="F:lysozyme activity"/>
    <property type="evidence" value="ECO:0007669"/>
    <property type="project" value="InterPro"/>
</dbReference>
<dbReference type="GO" id="GO:0042742">
    <property type="term" value="P:defense response to bacterium"/>
    <property type="evidence" value="ECO:0007669"/>
    <property type="project" value="UniProtKB-KW"/>
</dbReference>
<gene>
    <name evidence="5" type="ORF">FGO68_gene14244</name>
</gene>
<dbReference type="InterPro" id="IPR023347">
    <property type="entry name" value="Lysozyme_dom_sf"/>
</dbReference>
<evidence type="ECO:0008006" key="7">
    <source>
        <dbReference type="Google" id="ProtNLM"/>
    </source>
</evidence>
<dbReference type="SUPFAM" id="SSF53955">
    <property type="entry name" value="Lysozyme-like"/>
    <property type="match status" value="1"/>
</dbReference>
<dbReference type="GO" id="GO:0016998">
    <property type="term" value="P:cell wall macromolecule catabolic process"/>
    <property type="evidence" value="ECO:0007669"/>
    <property type="project" value="InterPro"/>
</dbReference>
<dbReference type="GO" id="GO:0009253">
    <property type="term" value="P:peptidoglycan catabolic process"/>
    <property type="evidence" value="ECO:0007669"/>
    <property type="project" value="InterPro"/>
</dbReference>
<comment type="caution">
    <text evidence="5">The sequence shown here is derived from an EMBL/GenBank/DDBJ whole genome shotgun (WGS) entry which is preliminary data.</text>
</comment>
<dbReference type="Proteomes" id="UP000785679">
    <property type="component" value="Unassembled WGS sequence"/>
</dbReference>
<evidence type="ECO:0000313" key="6">
    <source>
        <dbReference type="Proteomes" id="UP000785679"/>
    </source>
</evidence>
<dbReference type="EMBL" id="RRYP01011843">
    <property type="protein sequence ID" value="TNV77478.1"/>
    <property type="molecule type" value="Genomic_DNA"/>
</dbReference>
<feature type="signal peptide" evidence="4">
    <location>
        <begin position="1"/>
        <end position="25"/>
    </location>
</feature>
<keyword evidence="1" id="KW-0929">Antimicrobial</keyword>
<feature type="chain" id="PRO_5035166283" description="Lysozyme" evidence="4">
    <location>
        <begin position="26"/>
        <end position="253"/>
    </location>
</feature>
<organism evidence="5 6">
    <name type="scientific">Halteria grandinella</name>
    <dbReference type="NCBI Taxonomy" id="5974"/>
    <lineage>
        <taxon>Eukaryota</taxon>
        <taxon>Sar</taxon>
        <taxon>Alveolata</taxon>
        <taxon>Ciliophora</taxon>
        <taxon>Intramacronucleata</taxon>
        <taxon>Spirotrichea</taxon>
        <taxon>Stichotrichia</taxon>
        <taxon>Sporadotrichida</taxon>
        <taxon>Halteriidae</taxon>
        <taxon>Halteria</taxon>
    </lineage>
</organism>
<dbReference type="InterPro" id="IPR002196">
    <property type="entry name" value="Glyco_hydro_24"/>
</dbReference>
<dbReference type="GO" id="GO:0031640">
    <property type="term" value="P:killing of cells of another organism"/>
    <property type="evidence" value="ECO:0007669"/>
    <property type="project" value="UniProtKB-KW"/>
</dbReference>
<evidence type="ECO:0000256" key="1">
    <source>
        <dbReference type="ARBA" id="ARBA00022529"/>
    </source>
</evidence>
<reference evidence="5" key="1">
    <citation type="submission" date="2019-06" db="EMBL/GenBank/DDBJ databases">
        <authorList>
            <person name="Zheng W."/>
        </authorList>
    </citation>
    <scope>NUCLEOTIDE SEQUENCE</scope>
    <source>
        <strain evidence="5">QDHG01</strain>
    </source>
</reference>